<dbReference type="InterPro" id="IPR001878">
    <property type="entry name" value="Znf_CCHC"/>
</dbReference>
<feature type="region of interest" description="Disordered" evidence="3">
    <location>
        <begin position="1061"/>
        <end position="1121"/>
    </location>
</feature>
<dbReference type="Pfam" id="PF00098">
    <property type="entry name" value="zf-CCHC"/>
    <property type="match status" value="1"/>
</dbReference>
<evidence type="ECO:0000256" key="2">
    <source>
        <dbReference type="SAM" id="Coils"/>
    </source>
</evidence>
<dbReference type="GO" id="GO:0003676">
    <property type="term" value="F:nucleic acid binding"/>
    <property type="evidence" value="ECO:0007669"/>
    <property type="project" value="InterPro"/>
</dbReference>
<dbReference type="Pfam" id="PF14223">
    <property type="entry name" value="Retrotran_gag_2"/>
    <property type="match status" value="1"/>
</dbReference>
<dbReference type="EMBL" id="BKCJ010006188">
    <property type="protein sequence ID" value="GEU70822.1"/>
    <property type="molecule type" value="Genomic_DNA"/>
</dbReference>
<feature type="compositionally biased region" description="Basic and acidic residues" evidence="3">
    <location>
        <begin position="1159"/>
        <end position="1174"/>
    </location>
</feature>
<keyword evidence="1" id="KW-0863">Zinc-finger</keyword>
<keyword evidence="2" id="KW-0175">Coiled coil</keyword>
<dbReference type="PROSITE" id="PS50158">
    <property type="entry name" value="ZF_CCHC"/>
    <property type="match status" value="1"/>
</dbReference>
<feature type="compositionally biased region" description="Basic residues" evidence="3">
    <location>
        <begin position="1062"/>
        <end position="1078"/>
    </location>
</feature>
<feature type="coiled-coil region" evidence="2">
    <location>
        <begin position="373"/>
        <end position="414"/>
    </location>
</feature>
<comment type="caution">
    <text evidence="5">The sequence shown here is derived from an EMBL/GenBank/DDBJ whole genome shotgun (WGS) entry which is preliminary data.</text>
</comment>
<keyword evidence="1" id="KW-0862">Zinc</keyword>
<feature type="compositionally biased region" description="Acidic residues" evidence="3">
    <location>
        <begin position="1108"/>
        <end position="1121"/>
    </location>
</feature>
<dbReference type="SMART" id="SM00343">
    <property type="entry name" value="ZnF_C2HC"/>
    <property type="match status" value="1"/>
</dbReference>
<dbReference type="InterPro" id="IPR013103">
    <property type="entry name" value="RVT_2"/>
</dbReference>
<keyword evidence="1" id="KW-0479">Metal-binding</keyword>
<feature type="region of interest" description="Disordered" evidence="3">
    <location>
        <begin position="1156"/>
        <end position="1184"/>
    </location>
</feature>
<protein>
    <submittedName>
        <fullName evidence="5">Retrovirus-related Pol polyprotein from transposon TNT 1-94</fullName>
    </submittedName>
</protein>
<name>A0A6L2MDK4_TANCI</name>
<evidence type="ECO:0000313" key="5">
    <source>
        <dbReference type="EMBL" id="GEU70822.1"/>
    </source>
</evidence>
<dbReference type="PANTHER" id="PTHR11439:SF509">
    <property type="entry name" value="RNA-DIRECTED DNA POLYMERASE"/>
    <property type="match status" value="1"/>
</dbReference>
<dbReference type="GO" id="GO:0008270">
    <property type="term" value="F:zinc ion binding"/>
    <property type="evidence" value="ECO:0007669"/>
    <property type="project" value="UniProtKB-KW"/>
</dbReference>
<sequence>MGYFPRITNSAIFFSSGISLPQQGEPFFTSSGKVFWHAILSAVASLLFSRETFLTSCGNFFWQWELITGSSAKKKGRTVAVTTKDMQKKRNDVKARTTLLLALLDEHQLRFSKYKIAQELWAAILKTFGGNEATKKTKKNQLKQQYGNFKAEGLETQEQTFNRLQAIVSHLEFIDIEIEQYDLNQKFLTSLALEWLMYMIVWRNRGDLDTMSLDDVYNHLKVYEPEVQKKSESNSHNMAFISSAKNNSGNEEVNTAITDVAGFDKSKVECFNCHKMGHFSRECRAPMSQDRGRRKNFKQGSKVEESAPKALMAIDGVGWDWSYIENKEEDRALVVDQEALTEFALMAKSNSDTEVEARLVEFKNQEIKLCEKIRDLELKVESKDNRIERLTHELEELKKEKEGLDSKLTSFQSASKDLDTLLGSQRSDKNKEGLGYSYVPPPAQVYSPLKKDMSWTGLPELQMIPSLTIGNSQNVIDDKGYWDSGCSQHMTRNISYLSDYEPFDGGYVSFGQGGCKITGRVSGSSSHAPSVVENHKLSPSPSSSLYHLIHCVRRYNKPQSFSLHGEMLKSVHHKVSTLTFKRLPLLSPPIRISHFPKYEKKKGRTKYFLWLQGPKTKLLTPGTISLGLMPNIPSSTLVNLQVPAVIALDIAISTGTPLSTTIDQDAPSISTSQTTPKTPSPVIPLGVEKADHDIEVAHMDNNPFVKFPILEPTSKESPTHVKLDELGGVLKNKARLVARGYCQEEGIDFEESFALFSQLEAIRIFITFAAHMNMVVYQMDVKTAFLSGILCEEVYVSQPDGFVDPENPNHMYKLKKALYGLKQALRAWEAVDPTRYHGMIDTLLYLIASRPDLVFAVCMCAQYQAKPTEKHLHAVKRIFRYLRGTINMGSWYSKDSCIALTAFADADHAGYQDTKKSTSGKTQQVAARDEKWVSLSETVKISSANVQGIDSYEFLLANKKCVVNADVFRTILNICPRVKGVNFTDVPDDDTTLAFLIKLGYKGPLYKYTNMFMDHMHQPWRTLVAIINKCLSGKTTSNDKLQAIKQSESYQMFIKYATSQIRPKKSRGKGSQRNKTSKRQPGERTEESKYSEEDKLDDEEKDDKECDANDEDDETESDEDDIYKYKIRVCKDEDDEMINSEVDDSDKGDEEVIDAANVDTKKTSEVKDDAKKTELPPTSSSLSASSGFGDQFLKLYFDSSLVSTIKNTTDADVSSLMDIPIQQETPQTQSPSVQKVPLLKFLPIPKILTETPVSTTVSSPQVILIISSDAINTNTNSQTNNHNNALIITTAVSEFDALCANETSIKLYLIKPNSLGSVSAIKDRLTFDDLMATLIYFSKIKLEYHFQDCFNALIEKLDWNKPEGNCYPFDLFKPLPLQGHPGHLTIVVDYFFNNDMEYLKSSDPERTYTTSITKTKVAQYEIKGIEDMLNKFSKHNVYSTKKILRVKSVSVKKLHRYGHLKEIVVKRVDRQFYKFKEGDFVDLHLNDIKHMLLLVVQHKQFHLIDSDIVDFIMALCMFTRSLVIKKRVEDLQLGVESYQKKLNITPPQ</sequence>
<reference evidence="5" key="1">
    <citation type="journal article" date="2019" name="Sci. Rep.">
        <title>Draft genome of Tanacetum cinerariifolium, the natural source of mosquito coil.</title>
        <authorList>
            <person name="Yamashiro T."/>
            <person name="Shiraishi A."/>
            <person name="Satake H."/>
            <person name="Nakayama K."/>
        </authorList>
    </citation>
    <scope>NUCLEOTIDE SEQUENCE</scope>
</reference>
<feature type="domain" description="CCHC-type" evidence="4">
    <location>
        <begin position="270"/>
        <end position="284"/>
    </location>
</feature>
<proteinExistence type="predicted"/>
<feature type="compositionally biased region" description="Basic and acidic residues" evidence="3">
    <location>
        <begin position="1080"/>
        <end position="1093"/>
    </location>
</feature>
<organism evidence="5">
    <name type="scientific">Tanacetum cinerariifolium</name>
    <name type="common">Dalmatian daisy</name>
    <name type="synonym">Chrysanthemum cinerariifolium</name>
    <dbReference type="NCBI Taxonomy" id="118510"/>
    <lineage>
        <taxon>Eukaryota</taxon>
        <taxon>Viridiplantae</taxon>
        <taxon>Streptophyta</taxon>
        <taxon>Embryophyta</taxon>
        <taxon>Tracheophyta</taxon>
        <taxon>Spermatophyta</taxon>
        <taxon>Magnoliopsida</taxon>
        <taxon>eudicotyledons</taxon>
        <taxon>Gunneridae</taxon>
        <taxon>Pentapetalae</taxon>
        <taxon>asterids</taxon>
        <taxon>campanulids</taxon>
        <taxon>Asterales</taxon>
        <taxon>Asteraceae</taxon>
        <taxon>Asteroideae</taxon>
        <taxon>Anthemideae</taxon>
        <taxon>Anthemidinae</taxon>
        <taxon>Tanacetum</taxon>
    </lineage>
</organism>
<dbReference type="Gene3D" id="4.10.60.10">
    <property type="entry name" value="Zinc finger, CCHC-type"/>
    <property type="match status" value="1"/>
</dbReference>
<evidence type="ECO:0000259" key="4">
    <source>
        <dbReference type="PROSITE" id="PS50158"/>
    </source>
</evidence>
<dbReference type="InterPro" id="IPR036875">
    <property type="entry name" value="Znf_CCHC_sf"/>
</dbReference>
<dbReference type="PANTHER" id="PTHR11439">
    <property type="entry name" value="GAG-POL-RELATED RETROTRANSPOSON"/>
    <property type="match status" value="1"/>
</dbReference>
<accession>A0A6L2MDK4</accession>
<dbReference type="SUPFAM" id="SSF57756">
    <property type="entry name" value="Retrovirus zinc finger-like domains"/>
    <property type="match status" value="1"/>
</dbReference>
<dbReference type="Pfam" id="PF07727">
    <property type="entry name" value="RVT_2"/>
    <property type="match status" value="1"/>
</dbReference>
<evidence type="ECO:0000256" key="1">
    <source>
        <dbReference type="PROSITE-ProRule" id="PRU00047"/>
    </source>
</evidence>
<gene>
    <name evidence="5" type="ORF">Tci_042800</name>
</gene>
<evidence type="ECO:0000256" key="3">
    <source>
        <dbReference type="SAM" id="MobiDB-lite"/>
    </source>
</evidence>